<evidence type="ECO:0000313" key="3">
    <source>
        <dbReference type="Proteomes" id="UP000288805"/>
    </source>
</evidence>
<reference evidence="2 3" key="1">
    <citation type="journal article" date="2018" name="PLoS Genet.">
        <title>Population sequencing reveals clonal diversity and ancestral inbreeding in the grapevine cultivar Chardonnay.</title>
        <authorList>
            <person name="Roach M.J."/>
            <person name="Johnson D.L."/>
            <person name="Bohlmann J."/>
            <person name="van Vuuren H.J."/>
            <person name="Jones S.J."/>
            <person name="Pretorius I.S."/>
            <person name="Schmidt S.A."/>
            <person name="Borneman A.R."/>
        </authorList>
    </citation>
    <scope>NUCLEOTIDE SEQUENCE [LARGE SCALE GENOMIC DNA]</scope>
    <source>
        <strain evidence="3">cv. Chardonnay</strain>
        <tissue evidence="2">Leaf</tissue>
    </source>
</reference>
<feature type="compositionally biased region" description="Low complexity" evidence="1">
    <location>
        <begin position="1"/>
        <end position="15"/>
    </location>
</feature>
<protein>
    <submittedName>
        <fullName evidence="2">Uncharacterized protein</fullName>
    </submittedName>
</protein>
<name>A0A438IY61_VITVI</name>
<organism evidence="2 3">
    <name type="scientific">Vitis vinifera</name>
    <name type="common">Grape</name>
    <dbReference type="NCBI Taxonomy" id="29760"/>
    <lineage>
        <taxon>Eukaryota</taxon>
        <taxon>Viridiplantae</taxon>
        <taxon>Streptophyta</taxon>
        <taxon>Embryophyta</taxon>
        <taxon>Tracheophyta</taxon>
        <taxon>Spermatophyta</taxon>
        <taxon>Magnoliopsida</taxon>
        <taxon>eudicotyledons</taxon>
        <taxon>Gunneridae</taxon>
        <taxon>Pentapetalae</taxon>
        <taxon>rosids</taxon>
        <taxon>Vitales</taxon>
        <taxon>Vitaceae</taxon>
        <taxon>Viteae</taxon>
        <taxon>Vitis</taxon>
    </lineage>
</organism>
<dbReference type="AlphaFoldDB" id="A0A438IY61"/>
<proteinExistence type="predicted"/>
<evidence type="ECO:0000313" key="2">
    <source>
        <dbReference type="EMBL" id="RVX01643.1"/>
    </source>
</evidence>
<accession>A0A438IY61</accession>
<sequence length="105" mass="11536">MDSLSSPVISPSGSEPSDRAMSTEKLLRKSPRLCNVNVTPGDCGGERQASKKLKIAGSAMQNKGKGKGKAVSFLVGDPVPDEEARQRWPWRYEEKDGKEKDKFEL</sequence>
<feature type="compositionally biased region" description="Basic and acidic residues" evidence="1">
    <location>
        <begin position="82"/>
        <end position="105"/>
    </location>
</feature>
<feature type="region of interest" description="Disordered" evidence="1">
    <location>
        <begin position="1"/>
        <end position="28"/>
    </location>
</feature>
<comment type="caution">
    <text evidence="2">The sequence shown here is derived from an EMBL/GenBank/DDBJ whole genome shotgun (WGS) entry which is preliminary data.</text>
</comment>
<gene>
    <name evidence="2" type="ORF">CK203_024363</name>
</gene>
<dbReference type="Proteomes" id="UP000288805">
    <property type="component" value="Unassembled WGS sequence"/>
</dbReference>
<feature type="compositionally biased region" description="Basic and acidic residues" evidence="1">
    <location>
        <begin position="16"/>
        <end position="27"/>
    </location>
</feature>
<evidence type="ECO:0000256" key="1">
    <source>
        <dbReference type="SAM" id="MobiDB-lite"/>
    </source>
</evidence>
<feature type="region of interest" description="Disordered" evidence="1">
    <location>
        <begin position="60"/>
        <end position="105"/>
    </location>
</feature>
<dbReference type="EMBL" id="QGNW01000074">
    <property type="protein sequence ID" value="RVX01643.1"/>
    <property type="molecule type" value="Genomic_DNA"/>
</dbReference>